<evidence type="ECO:0000256" key="1">
    <source>
        <dbReference type="SAM" id="Phobius"/>
    </source>
</evidence>
<feature type="transmembrane region" description="Helical" evidence="1">
    <location>
        <begin position="90"/>
        <end position="111"/>
    </location>
</feature>
<keyword evidence="1" id="KW-0472">Membrane</keyword>
<dbReference type="OrthoDB" id="1640349at2"/>
<dbReference type="PIRSF" id="PIRSF029895">
    <property type="entry name" value="SpoIV"/>
    <property type="match status" value="1"/>
</dbReference>
<dbReference type="InterPro" id="IPR010690">
    <property type="entry name" value="YqfD"/>
</dbReference>
<evidence type="ECO:0008006" key="4">
    <source>
        <dbReference type="Google" id="ProtNLM"/>
    </source>
</evidence>
<accession>A0A132MG24</accession>
<keyword evidence="1" id="KW-0812">Transmembrane</keyword>
<proteinExistence type="predicted"/>
<dbReference type="STRING" id="1484.SA87_11130"/>
<keyword evidence="1" id="KW-1133">Transmembrane helix</keyword>
<organism evidence="2 3">
    <name type="scientific">Hydrogenibacillus schlegelii</name>
    <name type="common">Bacillus schlegelii</name>
    <dbReference type="NCBI Taxonomy" id="1484"/>
    <lineage>
        <taxon>Bacteria</taxon>
        <taxon>Bacillati</taxon>
        <taxon>Bacillota</taxon>
        <taxon>Bacilli</taxon>
        <taxon>Bacillales</taxon>
        <taxon>Bacillales Family X. Incertae Sedis</taxon>
        <taxon>Hydrogenibacillus</taxon>
    </lineage>
</organism>
<evidence type="ECO:0000313" key="3">
    <source>
        <dbReference type="Proteomes" id="UP000243024"/>
    </source>
</evidence>
<reference evidence="2 3" key="1">
    <citation type="submission" date="2015-09" db="EMBL/GenBank/DDBJ databases">
        <title>Draft genome sequence of Hydrogenibacillus schlegelii DSM 2000.</title>
        <authorList>
            <person name="Hemp J."/>
        </authorList>
    </citation>
    <scope>NUCLEOTIDE SEQUENCE [LARGE SCALE GENOMIC DNA]</scope>
    <source>
        <strain evidence="2 3">MA 48</strain>
    </source>
</reference>
<dbReference type="RefSeq" id="WP_066197480.1">
    <property type="nucleotide sequence ID" value="NZ_CBCSAS010000020.1"/>
</dbReference>
<keyword evidence="3" id="KW-1185">Reference proteome</keyword>
<dbReference type="Proteomes" id="UP000243024">
    <property type="component" value="Unassembled WGS sequence"/>
</dbReference>
<gene>
    <name evidence="2" type="ORF">SA87_11130</name>
</gene>
<comment type="caution">
    <text evidence="2">The sequence shown here is derived from an EMBL/GenBank/DDBJ whole genome shotgun (WGS) entry which is preliminary data.</text>
</comment>
<sequence length="401" mass="44012">MERRDRLWGAYAEVRLIGDRSAVGRFLTRVAADLPLWDVRESEDGLRIVVRAGDVKKLRRPAREAGVRVRIVGRRGGAFWISGLLRRPGIIAGVFLFFALFAVLSNLIWFVDVAGVTGEEAEAVRAAAAALGLKPGRPASHLPEPAAIERALKARLPWAAWVGVERTGVRVTITAVPHTVREKDAVPPPRHLVADRKAVIVDYVVARGRPVVRRGEVVEPGQVLVSGLIGPPDRALAVAADGKVYGEVWYDVQVTVPRKRALFTTREPERLAVAVALGGRRLLLYGKPPASGDVLVDRRRWRLAFGPWSLPVALEIDRLRPLARETIDISEEAALRAALQAARAELYRRGRDVQEIRAETVLQRVIEDDKVYVSVHYGVVEDIARPAPIDAADGARPGGTE</sequence>
<evidence type="ECO:0000313" key="2">
    <source>
        <dbReference type="EMBL" id="OAR05440.1"/>
    </source>
</evidence>
<dbReference type="EMBL" id="JXBB01000001">
    <property type="protein sequence ID" value="OAR05440.1"/>
    <property type="molecule type" value="Genomic_DNA"/>
</dbReference>
<dbReference type="AlphaFoldDB" id="A0A132MG24"/>
<protein>
    <recommendedName>
        <fullName evidence="4">Stage IV sporulation protein</fullName>
    </recommendedName>
</protein>
<dbReference type="Pfam" id="PF06898">
    <property type="entry name" value="YqfD"/>
    <property type="match status" value="1"/>
</dbReference>
<name>A0A132MG24_HYDSH</name>